<evidence type="ECO:0000256" key="3">
    <source>
        <dbReference type="ARBA" id="ARBA00022691"/>
    </source>
</evidence>
<dbReference type="GO" id="GO:0032259">
    <property type="term" value="P:methylation"/>
    <property type="evidence" value="ECO:0007669"/>
    <property type="project" value="UniProtKB-KW"/>
</dbReference>
<dbReference type="InterPro" id="IPR007848">
    <property type="entry name" value="Small_mtfrase_dom"/>
</dbReference>
<dbReference type="CDD" id="cd02440">
    <property type="entry name" value="AdoMet_MTases"/>
    <property type="match status" value="1"/>
</dbReference>
<keyword evidence="1 7" id="KW-0489">Methyltransferase</keyword>
<dbReference type="InterPro" id="IPR010940">
    <property type="entry name" value="Mg_prot_MeTrfase_C"/>
</dbReference>
<name>A0A8G2CI14_ACIRU</name>
<dbReference type="Pfam" id="PF05175">
    <property type="entry name" value="MTS"/>
    <property type="match status" value="1"/>
</dbReference>
<evidence type="ECO:0000259" key="5">
    <source>
        <dbReference type="Pfam" id="PF05175"/>
    </source>
</evidence>
<dbReference type="AlphaFoldDB" id="A0A8G2CI14"/>
<dbReference type="GO" id="GO:0015995">
    <property type="term" value="P:chlorophyll biosynthetic process"/>
    <property type="evidence" value="ECO:0007669"/>
    <property type="project" value="UniProtKB-UniRule"/>
</dbReference>
<comment type="caution">
    <text evidence="7">The sequence shown here is derived from an EMBL/GenBank/DDBJ whole genome shotgun (WGS) entry which is preliminary data.</text>
</comment>
<dbReference type="Gene3D" id="3.40.50.150">
    <property type="entry name" value="Vaccinia Virus protein VP39"/>
    <property type="match status" value="1"/>
</dbReference>
<evidence type="ECO:0000256" key="4">
    <source>
        <dbReference type="NCBIfam" id="TIGR02021"/>
    </source>
</evidence>
<protein>
    <recommendedName>
        <fullName evidence="4">Magnesium protoporphyrin IX methyltransferase</fullName>
        <ecNumber evidence="4">2.1.1.11</ecNumber>
    </recommendedName>
</protein>
<dbReference type="InterPro" id="IPR029063">
    <property type="entry name" value="SAM-dependent_MTases_sf"/>
</dbReference>
<dbReference type="Pfam" id="PF07109">
    <property type="entry name" value="Mg-por_mtran_C"/>
    <property type="match status" value="1"/>
</dbReference>
<gene>
    <name evidence="7" type="ORF">SAMN05421828_102101</name>
</gene>
<proteinExistence type="predicted"/>
<accession>A0A8G2CI14</accession>
<dbReference type="GO" id="GO:0046406">
    <property type="term" value="F:magnesium protoporphyrin IX methyltransferase activity"/>
    <property type="evidence" value="ECO:0007669"/>
    <property type="project" value="UniProtKB-UniRule"/>
</dbReference>
<evidence type="ECO:0000313" key="8">
    <source>
        <dbReference type="Proteomes" id="UP000186308"/>
    </source>
</evidence>
<dbReference type="PANTHER" id="PTHR43464:SF19">
    <property type="entry name" value="UBIQUINONE BIOSYNTHESIS O-METHYLTRANSFERASE, MITOCHONDRIAL"/>
    <property type="match status" value="1"/>
</dbReference>
<feature type="domain" description="Methyltransferase small" evidence="5">
    <location>
        <begin position="50"/>
        <end position="131"/>
    </location>
</feature>
<dbReference type="SUPFAM" id="SSF53335">
    <property type="entry name" value="S-adenosyl-L-methionine-dependent methyltransferases"/>
    <property type="match status" value="1"/>
</dbReference>
<keyword evidence="3" id="KW-0949">S-adenosyl-L-methionine</keyword>
<sequence>MAGETYQLRRGEIETYFDRTAAAAWARLTSDAPVSGIRAKVRAGRDAMRATLLGYLPDDLTGARVLDAGCGTGALAIEVARRGADVVAVDLSPTLVDLARERAASDPAASRIDFRAGDMLDAAHGDFDYMVAMDSLIHYQRDDVVASLARIAPRVRHGMMFTFAPGTPLLITARVIGRLFPRSDRSPAIEPQPERKLRRAIQQNPALAGFAPRRTTRISRSFYISQALELSR</sequence>
<evidence type="ECO:0000259" key="6">
    <source>
        <dbReference type="Pfam" id="PF07109"/>
    </source>
</evidence>
<dbReference type="RefSeq" id="WP_029311395.1">
    <property type="nucleotide sequence ID" value="NZ_FTNE01000002.1"/>
</dbReference>
<dbReference type="Proteomes" id="UP000186308">
    <property type="component" value="Unassembled WGS sequence"/>
</dbReference>
<evidence type="ECO:0000256" key="2">
    <source>
        <dbReference type="ARBA" id="ARBA00022679"/>
    </source>
</evidence>
<dbReference type="EMBL" id="FTNE01000002">
    <property type="protein sequence ID" value="SIQ17426.1"/>
    <property type="molecule type" value="Genomic_DNA"/>
</dbReference>
<dbReference type="OrthoDB" id="9765084at2"/>
<dbReference type="EC" id="2.1.1.11" evidence="4"/>
<evidence type="ECO:0000256" key="1">
    <source>
        <dbReference type="ARBA" id="ARBA00022603"/>
    </source>
</evidence>
<keyword evidence="2 7" id="KW-0808">Transferase</keyword>
<evidence type="ECO:0000313" key="7">
    <source>
        <dbReference type="EMBL" id="SIQ17426.1"/>
    </source>
</evidence>
<dbReference type="InterPro" id="IPR010251">
    <property type="entry name" value="Mg_prot_MeTrfase"/>
</dbReference>
<dbReference type="PROSITE" id="PS51556">
    <property type="entry name" value="SAM_MT_MG_PIX"/>
    <property type="match status" value="1"/>
</dbReference>
<reference evidence="7 8" key="1">
    <citation type="submission" date="2017-01" db="EMBL/GenBank/DDBJ databases">
        <authorList>
            <person name="Varghese N."/>
            <person name="Submissions S."/>
        </authorList>
    </citation>
    <scope>NUCLEOTIDE SEQUENCE [LARGE SCALE GENOMIC DNA]</scope>
    <source>
        <strain evidence="7 8">ATCC 35905</strain>
    </source>
</reference>
<dbReference type="NCBIfam" id="TIGR02021">
    <property type="entry name" value="BchM-ChlM"/>
    <property type="match status" value="1"/>
</dbReference>
<organism evidence="7 8">
    <name type="scientific">Acidiphilium rubrum</name>
    <dbReference type="NCBI Taxonomy" id="526"/>
    <lineage>
        <taxon>Bacteria</taxon>
        <taxon>Pseudomonadati</taxon>
        <taxon>Pseudomonadota</taxon>
        <taxon>Alphaproteobacteria</taxon>
        <taxon>Acetobacterales</taxon>
        <taxon>Acidocellaceae</taxon>
        <taxon>Acidiphilium</taxon>
    </lineage>
</organism>
<keyword evidence="8" id="KW-1185">Reference proteome</keyword>
<feature type="domain" description="Magnesium-protoporphyrin IX methyltransferase C-terminal" evidence="6">
    <location>
        <begin position="132"/>
        <end position="232"/>
    </location>
</feature>
<dbReference type="PANTHER" id="PTHR43464">
    <property type="entry name" value="METHYLTRANSFERASE"/>
    <property type="match status" value="1"/>
</dbReference>